<dbReference type="RefSeq" id="WP_114207586.1">
    <property type="nucleotide sequence ID" value="NZ_CP030840.1"/>
</dbReference>
<evidence type="ECO:0000313" key="3">
    <source>
        <dbReference type="Proteomes" id="UP000253606"/>
    </source>
</evidence>
<evidence type="ECO:0000256" key="1">
    <source>
        <dbReference type="SAM" id="Phobius"/>
    </source>
</evidence>
<dbReference type="NCBIfam" id="TIGR03510">
    <property type="entry name" value="XapX"/>
    <property type="match status" value="1"/>
</dbReference>
<organism evidence="2 3">
    <name type="scientific">Acidisarcina polymorpha</name>
    <dbReference type="NCBI Taxonomy" id="2211140"/>
    <lineage>
        <taxon>Bacteria</taxon>
        <taxon>Pseudomonadati</taxon>
        <taxon>Acidobacteriota</taxon>
        <taxon>Terriglobia</taxon>
        <taxon>Terriglobales</taxon>
        <taxon>Acidobacteriaceae</taxon>
        <taxon>Acidisarcina</taxon>
    </lineage>
</organism>
<reference evidence="2 3" key="1">
    <citation type="journal article" date="2018" name="Front. Microbiol.">
        <title>Hydrolytic Capabilities as a Key to Environmental Success: Chitinolytic and Cellulolytic Acidobacteria From Acidic Sub-arctic Soils and Boreal Peatlands.</title>
        <authorList>
            <person name="Belova S.E."/>
            <person name="Ravin N.V."/>
            <person name="Pankratov T.A."/>
            <person name="Rakitin A.L."/>
            <person name="Ivanova A.A."/>
            <person name="Beletsky A.V."/>
            <person name="Mardanov A.V."/>
            <person name="Sinninghe Damste J.S."/>
            <person name="Dedysh S.N."/>
        </authorList>
    </citation>
    <scope>NUCLEOTIDE SEQUENCE [LARGE SCALE GENOMIC DNA]</scope>
    <source>
        <strain evidence="2 3">SBC82</strain>
    </source>
</reference>
<name>A0A2Z5FZK3_9BACT</name>
<keyword evidence="1" id="KW-0812">Transmembrane</keyword>
<keyword evidence="1" id="KW-1133">Transmembrane helix</keyword>
<sequence length="54" mass="5836">MKTYLFSFLLGCAVGVLYSLCRVKSPAPPIIALLGLLGMVLGEGGYAWIKMHVH</sequence>
<dbReference type="KEGG" id="abas:ACPOL_3054"/>
<dbReference type="AlphaFoldDB" id="A0A2Z5FZK3"/>
<dbReference type="EMBL" id="CP030840">
    <property type="protein sequence ID" value="AXC12353.1"/>
    <property type="molecule type" value="Genomic_DNA"/>
</dbReference>
<dbReference type="InterPro" id="IPR009872">
    <property type="entry name" value="DUF1427"/>
</dbReference>
<gene>
    <name evidence="2" type="ORF">ACPOL_3054</name>
</gene>
<accession>A0A2Z5FZK3</accession>
<evidence type="ECO:0000313" key="2">
    <source>
        <dbReference type="EMBL" id="AXC12353.1"/>
    </source>
</evidence>
<proteinExistence type="predicted"/>
<evidence type="ECO:0008006" key="4">
    <source>
        <dbReference type="Google" id="ProtNLM"/>
    </source>
</evidence>
<dbReference type="Pfam" id="PF07235">
    <property type="entry name" value="DUF1427"/>
    <property type="match status" value="1"/>
</dbReference>
<keyword evidence="1" id="KW-0472">Membrane</keyword>
<feature type="transmembrane region" description="Helical" evidence="1">
    <location>
        <begin position="29"/>
        <end position="49"/>
    </location>
</feature>
<protein>
    <recommendedName>
        <fullName evidence="4">XapX domain protein</fullName>
    </recommendedName>
</protein>
<dbReference type="InterPro" id="IPR020017">
    <property type="entry name" value="XapX_domain"/>
</dbReference>
<dbReference type="Proteomes" id="UP000253606">
    <property type="component" value="Chromosome"/>
</dbReference>
<keyword evidence="3" id="KW-1185">Reference proteome</keyword>